<proteinExistence type="predicted"/>
<dbReference type="InterPro" id="IPR018488">
    <property type="entry name" value="cNMP-bd_CS"/>
</dbReference>
<accession>A0A8X6J9S7</accession>
<dbReference type="PROSITE" id="PS00888">
    <property type="entry name" value="CNMP_BINDING_1"/>
    <property type="match status" value="1"/>
</dbReference>
<feature type="domain" description="Cyclic nucleotide-binding" evidence="2">
    <location>
        <begin position="65"/>
        <end position="164"/>
    </location>
</feature>
<feature type="compositionally biased region" description="Basic and acidic residues" evidence="1">
    <location>
        <begin position="168"/>
        <end position="177"/>
    </location>
</feature>
<dbReference type="Gene3D" id="2.60.120.10">
    <property type="entry name" value="Jelly Rolls"/>
    <property type="match status" value="1"/>
</dbReference>
<dbReference type="Gene3D" id="1.10.287.630">
    <property type="entry name" value="Helix hairpin bin"/>
    <property type="match status" value="1"/>
</dbReference>
<protein>
    <recommendedName>
        <fullName evidence="2">Cyclic nucleotide-binding domain-containing protein</fullName>
    </recommendedName>
</protein>
<dbReference type="SUPFAM" id="SSF51206">
    <property type="entry name" value="cAMP-binding domain-like"/>
    <property type="match status" value="1"/>
</dbReference>
<evidence type="ECO:0000313" key="3">
    <source>
        <dbReference type="EMBL" id="GFR26595.1"/>
    </source>
</evidence>
<dbReference type="EMBL" id="BMAO01008805">
    <property type="protein sequence ID" value="GFR26595.1"/>
    <property type="molecule type" value="Genomic_DNA"/>
</dbReference>
<dbReference type="Proteomes" id="UP000887116">
    <property type="component" value="Unassembled WGS sequence"/>
</dbReference>
<evidence type="ECO:0000256" key="1">
    <source>
        <dbReference type="SAM" id="MobiDB-lite"/>
    </source>
</evidence>
<name>A0A8X6J9S7_TRICU</name>
<evidence type="ECO:0000313" key="4">
    <source>
        <dbReference type="Proteomes" id="UP000887116"/>
    </source>
</evidence>
<dbReference type="InterPro" id="IPR018490">
    <property type="entry name" value="cNMP-bd_dom_sf"/>
</dbReference>
<dbReference type="GO" id="GO:0003254">
    <property type="term" value="P:regulation of membrane depolarization"/>
    <property type="evidence" value="ECO:0007669"/>
    <property type="project" value="TreeGrafter"/>
</dbReference>
<dbReference type="PANTHER" id="PTHR45689:SF5">
    <property type="entry name" value="I[[H]] CHANNEL, ISOFORM E"/>
    <property type="match status" value="1"/>
</dbReference>
<keyword evidence="4" id="KW-1185">Reference proteome</keyword>
<feature type="region of interest" description="Disordered" evidence="1">
    <location>
        <begin position="168"/>
        <end position="270"/>
    </location>
</feature>
<evidence type="ECO:0000259" key="2">
    <source>
        <dbReference type="PROSITE" id="PS50042"/>
    </source>
</evidence>
<dbReference type="CDD" id="cd00038">
    <property type="entry name" value="CAP_ED"/>
    <property type="match status" value="1"/>
</dbReference>
<dbReference type="SMART" id="SM00100">
    <property type="entry name" value="cNMP"/>
    <property type="match status" value="1"/>
</dbReference>
<feature type="non-terminal residue" evidence="3">
    <location>
        <position position="1"/>
    </location>
</feature>
<dbReference type="InterPro" id="IPR000595">
    <property type="entry name" value="cNMP-bd_dom"/>
</dbReference>
<organism evidence="3 4">
    <name type="scientific">Trichonephila clavata</name>
    <name type="common">Joro spider</name>
    <name type="synonym">Nephila clavata</name>
    <dbReference type="NCBI Taxonomy" id="2740835"/>
    <lineage>
        <taxon>Eukaryota</taxon>
        <taxon>Metazoa</taxon>
        <taxon>Ecdysozoa</taxon>
        <taxon>Arthropoda</taxon>
        <taxon>Chelicerata</taxon>
        <taxon>Arachnida</taxon>
        <taxon>Araneae</taxon>
        <taxon>Araneomorphae</taxon>
        <taxon>Entelegynae</taxon>
        <taxon>Araneoidea</taxon>
        <taxon>Nephilidae</taxon>
        <taxon>Trichonephila</taxon>
    </lineage>
</organism>
<dbReference type="PANTHER" id="PTHR45689">
    <property type="entry name" value="I[[H]] CHANNEL, ISOFORM E"/>
    <property type="match status" value="1"/>
</dbReference>
<sequence>LKQVEEYMAYRKLHRDLRTRITDYFEHRYQGKFFDEEMILGELSERLREDVINYNCRSLVASVPFFANADPNFVNDVVTKLKYEVFQPGDVIIKEGTLGTKMYFIQEGIVDIVMSNDEVATSLSDGSYFGGELAVQHFSLNGAILTFLSSFIYNQSNQSFRDLLADERPTRGERSGRDLLQPVLPLGRTLQRRPRPLPSDASDHGVHRRREAQQDRQEPEPGLQSGGLADRPQDGQLAPPERTERLGRLQQGCSPHHGRTPVRGKGHAQTQVRELLSAHGPRVSGQFRSRLHAQIRDLLSGDQPAQHGTGLPVHVPSMRSTIRVFQPFVNNQPVGKESVHCSDARSDHLVLLD</sequence>
<dbReference type="Pfam" id="PF00027">
    <property type="entry name" value="cNMP_binding"/>
    <property type="match status" value="1"/>
</dbReference>
<feature type="compositionally biased region" description="Basic residues" evidence="1">
    <location>
        <begin position="256"/>
        <end position="266"/>
    </location>
</feature>
<comment type="caution">
    <text evidence="3">The sequence shown here is derived from an EMBL/GenBank/DDBJ whole genome shotgun (WGS) entry which is preliminary data.</text>
</comment>
<dbReference type="OrthoDB" id="6412044at2759"/>
<dbReference type="GO" id="GO:0098855">
    <property type="term" value="C:HCN channel complex"/>
    <property type="evidence" value="ECO:0007669"/>
    <property type="project" value="TreeGrafter"/>
</dbReference>
<dbReference type="AlphaFoldDB" id="A0A8X6J9S7"/>
<dbReference type="PROSITE" id="PS50042">
    <property type="entry name" value="CNMP_BINDING_3"/>
    <property type="match status" value="1"/>
</dbReference>
<gene>
    <name evidence="3" type="primary">HCN4</name>
    <name evidence="3" type="ORF">TNCT_568861</name>
</gene>
<dbReference type="GO" id="GO:0035725">
    <property type="term" value="P:sodium ion transmembrane transport"/>
    <property type="evidence" value="ECO:0007669"/>
    <property type="project" value="TreeGrafter"/>
</dbReference>
<reference evidence="3" key="1">
    <citation type="submission" date="2020-07" db="EMBL/GenBank/DDBJ databases">
        <title>Multicomponent nature underlies the extraordinary mechanical properties of spider dragline silk.</title>
        <authorList>
            <person name="Kono N."/>
            <person name="Nakamura H."/>
            <person name="Mori M."/>
            <person name="Yoshida Y."/>
            <person name="Ohtoshi R."/>
            <person name="Malay A.D."/>
            <person name="Moran D.A.P."/>
            <person name="Tomita M."/>
            <person name="Numata K."/>
            <person name="Arakawa K."/>
        </authorList>
    </citation>
    <scope>NUCLEOTIDE SEQUENCE</scope>
</reference>
<dbReference type="GO" id="GO:0005249">
    <property type="term" value="F:voltage-gated potassium channel activity"/>
    <property type="evidence" value="ECO:0007669"/>
    <property type="project" value="TreeGrafter"/>
</dbReference>
<dbReference type="InterPro" id="IPR014710">
    <property type="entry name" value="RmlC-like_jellyroll"/>
</dbReference>
<dbReference type="InterPro" id="IPR051413">
    <property type="entry name" value="K/Na_HCN_channel"/>
</dbReference>
<feature type="compositionally biased region" description="Basic and acidic residues" evidence="1">
    <location>
        <begin position="201"/>
        <end position="219"/>
    </location>
</feature>